<dbReference type="AlphaFoldDB" id="A0A4Y2E1H0"/>
<evidence type="ECO:0000313" key="3">
    <source>
        <dbReference type="Proteomes" id="UP000499080"/>
    </source>
</evidence>
<name>A0A4Y2E1H0_ARAVE</name>
<feature type="compositionally biased region" description="Basic and acidic residues" evidence="1">
    <location>
        <begin position="8"/>
        <end position="32"/>
    </location>
</feature>
<sequence>MQKIQSDGPKKIQSDGPKKIQSDGPKKIQTDGRIRSTVRMFQDFKIKTTNGCKAVSGGVSSDTTFFNNSPLLRSAGFTIPVFCGGPSSNRVVRSFCFPRYCNGLGRPLFDLEEPV</sequence>
<proteinExistence type="predicted"/>
<evidence type="ECO:0000256" key="1">
    <source>
        <dbReference type="SAM" id="MobiDB-lite"/>
    </source>
</evidence>
<keyword evidence="3" id="KW-1185">Reference proteome</keyword>
<comment type="caution">
    <text evidence="2">The sequence shown here is derived from an EMBL/GenBank/DDBJ whole genome shotgun (WGS) entry which is preliminary data.</text>
</comment>
<feature type="region of interest" description="Disordered" evidence="1">
    <location>
        <begin position="1"/>
        <end position="32"/>
    </location>
</feature>
<reference evidence="2 3" key="1">
    <citation type="journal article" date="2019" name="Sci. Rep.">
        <title>Orb-weaving spider Araneus ventricosus genome elucidates the spidroin gene catalogue.</title>
        <authorList>
            <person name="Kono N."/>
            <person name="Nakamura H."/>
            <person name="Ohtoshi R."/>
            <person name="Moran D.A.P."/>
            <person name="Shinohara A."/>
            <person name="Yoshida Y."/>
            <person name="Fujiwara M."/>
            <person name="Mori M."/>
            <person name="Tomita M."/>
            <person name="Arakawa K."/>
        </authorList>
    </citation>
    <scope>NUCLEOTIDE SEQUENCE [LARGE SCALE GENOMIC DNA]</scope>
</reference>
<dbReference type="Proteomes" id="UP000499080">
    <property type="component" value="Unassembled WGS sequence"/>
</dbReference>
<protein>
    <submittedName>
        <fullName evidence="2">Uncharacterized protein</fullName>
    </submittedName>
</protein>
<gene>
    <name evidence="2" type="ORF">AVEN_172328_1</name>
</gene>
<evidence type="ECO:0000313" key="2">
    <source>
        <dbReference type="EMBL" id="GBM22980.1"/>
    </source>
</evidence>
<accession>A0A4Y2E1H0</accession>
<organism evidence="2 3">
    <name type="scientific">Araneus ventricosus</name>
    <name type="common">Orbweaver spider</name>
    <name type="synonym">Epeira ventricosa</name>
    <dbReference type="NCBI Taxonomy" id="182803"/>
    <lineage>
        <taxon>Eukaryota</taxon>
        <taxon>Metazoa</taxon>
        <taxon>Ecdysozoa</taxon>
        <taxon>Arthropoda</taxon>
        <taxon>Chelicerata</taxon>
        <taxon>Arachnida</taxon>
        <taxon>Araneae</taxon>
        <taxon>Araneomorphae</taxon>
        <taxon>Entelegynae</taxon>
        <taxon>Araneoidea</taxon>
        <taxon>Araneidae</taxon>
        <taxon>Araneus</taxon>
    </lineage>
</organism>
<dbReference type="EMBL" id="BGPR01000490">
    <property type="protein sequence ID" value="GBM22980.1"/>
    <property type="molecule type" value="Genomic_DNA"/>
</dbReference>